<dbReference type="InterPro" id="IPR036249">
    <property type="entry name" value="Thioredoxin-like_sf"/>
</dbReference>
<dbReference type="CDD" id="cd02966">
    <property type="entry name" value="TlpA_like_family"/>
    <property type="match status" value="1"/>
</dbReference>
<evidence type="ECO:0000256" key="2">
    <source>
        <dbReference type="ARBA" id="ARBA00022748"/>
    </source>
</evidence>
<dbReference type="InterPro" id="IPR013740">
    <property type="entry name" value="Redoxin"/>
</dbReference>
<accession>A0A839E4N2</accession>
<dbReference type="InterPro" id="IPR050553">
    <property type="entry name" value="Thioredoxin_ResA/DsbE_sf"/>
</dbReference>
<comment type="caution">
    <text evidence="7">The sequence shown here is derived from an EMBL/GenBank/DDBJ whole genome shotgun (WGS) entry which is preliminary data.</text>
</comment>
<feature type="domain" description="Thioredoxin" evidence="6">
    <location>
        <begin position="47"/>
        <end position="202"/>
    </location>
</feature>
<comment type="subcellular location">
    <subcellularLocation>
        <location evidence="1">Cell envelope</location>
    </subcellularLocation>
</comment>
<protein>
    <submittedName>
        <fullName evidence="7">Thiol-disulfide isomerase/thioredoxin</fullName>
    </submittedName>
</protein>
<gene>
    <name evidence="7" type="ORF">FHX42_003667</name>
</gene>
<evidence type="ECO:0000256" key="4">
    <source>
        <dbReference type="ARBA" id="ARBA00023157"/>
    </source>
</evidence>
<keyword evidence="2" id="KW-0201">Cytochrome c-type biogenesis</keyword>
<reference evidence="7 8" key="1">
    <citation type="submission" date="2020-07" db="EMBL/GenBank/DDBJ databases">
        <title>Sequencing the genomes of 1000 actinobacteria strains.</title>
        <authorList>
            <person name="Klenk H.-P."/>
        </authorList>
    </citation>
    <scope>NUCLEOTIDE SEQUENCE [LARGE SCALE GENOMIC DNA]</scope>
    <source>
        <strain evidence="7 8">DSM 45975</strain>
    </source>
</reference>
<proteinExistence type="predicted"/>
<dbReference type="AlphaFoldDB" id="A0A839E4N2"/>
<keyword evidence="8" id="KW-1185">Reference proteome</keyword>
<keyword evidence="5" id="KW-0676">Redox-active center</keyword>
<sequence length="206" mass="22232">MSSLSRRFRGRSVTAGVRVVVVVLAGALSLSGCSGASADRGGTFTFVSPGGKSKLFYEPAERGTIGRTSGSRVTAAKETVAVRRYRGRVVVLNTWATWCGPCRSEADDLKEVARKTRDDGVRFLGINVNDDRDAATDFLRNFHVPYPSVYDPAGRALLALDGVPLSTTPLTIVLDREHRVAAVFLGTVLSEQLLPTVRRIAAEHTQ</sequence>
<dbReference type="SUPFAM" id="SSF52833">
    <property type="entry name" value="Thioredoxin-like"/>
    <property type="match status" value="1"/>
</dbReference>
<keyword evidence="7" id="KW-0413">Isomerase</keyword>
<dbReference type="PANTHER" id="PTHR42852:SF6">
    <property type="entry name" value="THIOL:DISULFIDE INTERCHANGE PROTEIN DSBE"/>
    <property type="match status" value="1"/>
</dbReference>
<dbReference type="PANTHER" id="PTHR42852">
    <property type="entry name" value="THIOL:DISULFIDE INTERCHANGE PROTEIN DSBE"/>
    <property type="match status" value="1"/>
</dbReference>
<dbReference type="PROSITE" id="PS51352">
    <property type="entry name" value="THIOREDOXIN_2"/>
    <property type="match status" value="1"/>
</dbReference>
<evidence type="ECO:0000256" key="5">
    <source>
        <dbReference type="ARBA" id="ARBA00023284"/>
    </source>
</evidence>
<dbReference type="Pfam" id="PF08534">
    <property type="entry name" value="Redoxin"/>
    <property type="match status" value="1"/>
</dbReference>
<dbReference type="Proteomes" id="UP000569329">
    <property type="component" value="Unassembled WGS sequence"/>
</dbReference>
<evidence type="ECO:0000256" key="1">
    <source>
        <dbReference type="ARBA" id="ARBA00004196"/>
    </source>
</evidence>
<dbReference type="InterPro" id="IPR013766">
    <property type="entry name" value="Thioredoxin_domain"/>
</dbReference>
<evidence type="ECO:0000313" key="7">
    <source>
        <dbReference type="EMBL" id="MBA8826291.1"/>
    </source>
</evidence>
<dbReference type="GO" id="GO:0017004">
    <property type="term" value="P:cytochrome complex assembly"/>
    <property type="evidence" value="ECO:0007669"/>
    <property type="project" value="UniProtKB-KW"/>
</dbReference>
<keyword evidence="3" id="KW-0812">Transmembrane</keyword>
<name>A0A839E4N2_9PSEU</name>
<keyword evidence="3" id="KW-0735">Signal-anchor</keyword>
<evidence type="ECO:0000313" key="8">
    <source>
        <dbReference type="Proteomes" id="UP000569329"/>
    </source>
</evidence>
<evidence type="ECO:0000256" key="3">
    <source>
        <dbReference type="ARBA" id="ARBA00022968"/>
    </source>
</evidence>
<organism evidence="7 8">
    <name type="scientific">Halosaccharopolyspora lacisalsi</name>
    <dbReference type="NCBI Taxonomy" id="1000566"/>
    <lineage>
        <taxon>Bacteria</taxon>
        <taxon>Bacillati</taxon>
        <taxon>Actinomycetota</taxon>
        <taxon>Actinomycetes</taxon>
        <taxon>Pseudonocardiales</taxon>
        <taxon>Pseudonocardiaceae</taxon>
        <taxon>Halosaccharopolyspora</taxon>
    </lineage>
</organism>
<dbReference type="GO" id="GO:0016491">
    <property type="term" value="F:oxidoreductase activity"/>
    <property type="evidence" value="ECO:0007669"/>
    <property type="project" value="InterPro"/>
</dbReference>
<dbReference type="RefSeq" id="WP_182545530.1">
    <property type="nucleotide sequence ID" value="NZ_JACGWZ010000005.1"/>
</dbReference>
<keyword evidence="4" id="KW-1015">Disulfide bond</keyword>
<dbReference type="EMBL" id="JACGWZ010000005">
    <property type="protein sequence ID" value="MBA8826291.1"/>
    <property type="molecule type" value="Genomic_DNA"/>
</dbReference>
<evidence type="ECO:0000259" key="6">
    <source>
        <dbReference type="PROSITE" id="PS51352"/>
    </source>
</evidence>
<dbReference type="GO" id="GO:0030313">
    <property type="term" value="C:cell envelope"/>
    <property type="evidence" value="ECO:0007669"/>
    <property type="project" value="UniProtKB-SubCell"/>
</dbReference>
<dbReference type="Gene3D" id="3.40.30.10">
    <property type="entry name" value="Glutaredoxin"/>
    <property type="match status" value="1"/>
</dbReference>
<dbReference type="PROSITE" id="PS51257">
    <property type="entry name" value="PROKAR_LIPOPROTEIN"/>
    <property type="match status" value="1"/>
</dbReference>
<dbReference type="GO" id="GO:0016853">
    <property type="term" value="F:isomerase activity"/>
    <property type="evidence" value="ECO:0007669"/>
    <property type="project" value="UniProtKB-KW"/>
</dbReference>